<evidence type="ECO:0000256" key="1">
    <source>
        <dbReference type="ARBA" id="ARBA00004123"/>
    </source>
</evidence>
<dbReference type="SUPFAM" id="SSF50784">
    <property type="entry name" value="Transcription factor IIA (TFIIA), beta-barrel domain"/>
    <property type="match status" value="1"/>
</dbReference>
<dbReference type="AlphaFoldDB" id="A0A8B7NRP1"/>
<dbReference type="CDD" id="cd07976">
    <property type="entry name" value="TFIIA_alpha_beta_like"/>
    <property type="match status" value="2"/>
</dbReference>
<evidence type="ECO:0000256" key="3">
    <source>
        <dbReference type="ARBA" id="ARBA00023163"/>
    </source>
</evidence>
<feature type="region of interest" description="Disordered" evidence="5">
    <location>
        <begin position="287"/>
        <end position="353"/>
    </location>
</feature>
<feature type="compositionally biased region" description="Acidic residues" evidence="5">
    <location>
        <begin position="324"/>
        <end position="337"/>
    </location>
</feature>
<dbReference type="OMA" id="EVCDASQ"/>
<evidence type="ECO:0000256" key="5">
    <source>
        <dbReference type="SAM" id="MobiDB-lite"/>
    </source>
</evidence>
<comment type="similarity">
    <text evidence="2">Belongs to the TFIIA subunit 1 family.</text>
</comment>
<dbReference type="SUPFAM" id="SSF47396">
    <property type="entry name" value="Transcription factor IIA (TFIIA), alpha-helical domain"/>
    <property type="match status" value="1"/>
</dbReference>
<dbReference type="KEGG" id="hazt:108673108"/>
<gene>
    <name evidence="7" type="primary">LOC108673108</name>
</gene>
<feature type="compositionally biased region" description="Low complexity" evidence="5">
    <location>
        <begin position="70"/>
        <end position="81"/>
    </location>
</feature>
<evidence type="ECO:0000256" key="4">
    <source>
        <dbReference type="ARBA" id="ARBA00023242"/>
    </source>
</evidence>
<dbReference type="Pfam" id="PF03153">
    <property type="entry name" value="TFIIA"/>
    <property type="match status" value="1"/>
</dbReference>
<feature type="compositionally biased region" description="Acidic residues" evidence="5">
    <location>
        <begin position="292"/>
        <end position="316"/>
    </location>
</feature>
<dbReference type="FunFam" id="1.10.287.100:FF:000001">
    <property type="entry name" value="Transcription initiation factor IIA subunit"/>
    <property type="match status" value="1"/>
</dbReference>
<reference evidence="7" key="1">
    <citation type="submission" date="2025-08" db="UniProtKB">
        <authorList>
            <consortium name="RefSeq"/>
        </authorList>
    </citation>
    <scope>IDENTIFICATION</scope>
    <source>
        <tissue evidence="7">Whole organism</tissue>
    </source>
</reference>
<dbReference type="InterPro" id="IPR009088">
    <property type="entry name" value="TFIIA_b-brl"/>
</dbReference>
<keyword evidence="3" id="KW-0804">Transcription</keyword>
<evidence type="ECO:0000313" key="7">
    <source>
        <dbReference type="RefSeq" id="XP_018016377.1"/>
    </source>
</evidence>
<dbReference type="RefSeq" id="XP_018016377.1">
    <property type="nucleotide sequence ID" value="XM_018160888.2"/>
</dbReference>
<comment type="subcellular location">
    <subcellularLocation>
        <location evidence="1">Nucleus</location>
    </subcellularLocation>
</comment>
<dbReference type="SMART" id="SM01371">
    <property type="entry name" value="TFIIA"/>
    <property type="match status" value="1"/>
</dbReference>
<dbReference type="GO" id="GO:0006367">
    <property type="term" value="P:transcription initiation at RNA polymerase II promoter"/>
    <property type="evidence" value="ECO:0007669"/>
    <property type="project" value="InterPro"/>
</dbReference>
<evidence type="ECO:0000313" key="6">
    <source>
        <dbReference type="Proteomes" id="UP000694843"/>
    </source>
</evidence>
<dbReference type="CTD" id="43284"/>
<feature type="region of interest" description="Disordered" evidence="5">
    <location>
        <begin position="196"/>
        <end position="220"/>
    </location>
</feature>
<keyword evidence="4" id="KW-0539">Nucleus</keyword>
<accession>A0A8B7NRP1</accession>
<dbReference type="OrthoDB" id="6275927at2759"/>
<dbReference type="Gene3D" id="2.30.18.10">
    <property type="entry name" value="Transcription factor IIA (TFIIA), beta-barrel domain"/>
    <property type="match status" value="1"/>
</dbReference>
<dbReference type="GeneID" id="108673108"/>
<sequence length="402" mass="42908">MAQCATCVPRLYKSVIEEVMANVRDAFLDEGIDEQVLLEVKQSWEQKLAATRATDHSEALAGTNQPPNLAQQQLQQTAHQQVASGLTGTNPPPQTAPVVSTPVNLVPVQITVPAQQAGGTPKTITIHVPSSALANGVAGNQLQSILSAPSAAQTFAMEATQAAEVIQRQLNAALQQCGVTLPPQLLQFGSQPQVDGAVDLPSGTRPKSRKVSRISSKKANGAHSLVAGDASLLESEDGNTLAVMPAAAAAAVATTTIQSCTRDDTAIKVSADRATLDRLLMERLTLNQTDGGCDDSSDEMSGDDDDDDDDKEEEDEKDKKYGMDDEEEEDDAGDVNEDPLNSADDLSDDEGGEAFETDNVVVCLFDKVTRVRNKWKFNLKDGIMNLKGKDYVFLKATGEGEW</sequence>
<name>A0A8B7NRP1_HYAAZ</name>
<dbReference type="Proteomes" id="UP000694843">
    <property type="component" value="Unplaced"/>
</dbReference>
<proteinExistence type="inferred from homology"/>
<feature type="compositionally biased region" description="Basic residues" evidence="5">
    <location>
        <begin position="206"/>
        <end position="216"/>
    </location>
</feature>
<organism evidence="6 7">
    <name type="scientific">Hyalella azteca</name>
    <name type="common">Amphipod</name>
    <dbReference type="NCBI Taxonomy" id="294128"/>
    <lineage>
        <taxon>Eukaryota</taxon>
        <taxon>Metazoa</taxon>
        <taxon>Ecdysozoa</taxon>
        <taxon>Arthropoda</taxon>
        <taxon>Crustacea</taxon>
        <taxon>Multicrustacea</taxon>
        <taxon>Malacostraca</taxon>
        <taxon>Eumalacostraca</taxon>
        <taxon>Peracarida</taxon>
        <taxon>Amphipoda</taxon>
        <taxon>Senticaudata</taxon>
        <taxon>Talitrida</taxon>
        <taxon>Talitroidea</taxon>
        <taxon>Hyalellidae</taxon>
        <taxon>Hyalella</taxon>
    </lineage>
</organism>
<dbReference type="Gene3D" id="1.10.287.100">
    <property type="match status" value="1"/>
</dbReference>
<dbReference type="GO" id="GO:0005672">
    <property type="term" value="C:transcription factor TFIIA complex"/>
    <property type="evidence" value="ECO:0007669"/>
    <property type="project" value="InterPro"/>
</dbReference>
<protein>
    <submittedName>
        <fullName evidence="7">Transcription initiation factor IIA subunit 1</fullName>
    </submittedName>
</protein>
<keyword evidence="6" id="KW-1185">Reference proteome</keyword>
<evidence type="ECO:0000256" key="2">
    <source>
        <dbReference type="ARBA" id="ARBA00010059"/>
    </source>
</evidence>
<dbReference type="PANTHER" id="PTHR12694:SF8">
    <property type="entry name" value="TRANSCRIPTION INITIATION FACTOR IIA SUBUNIT 1"/>
    <property type="match status" value="1"/>
</dbReference>
<feature type="region of interest" description="Disordered" evidence="5">
    <location>
        <begin position="70"/>
        <end position="99"/>
    </location>
</feature>
<dbReference type="InterPro" id="IPR004855">
    <property type="entry name" value="TFIIA_asu/bsu"/>
</dbReference>
<dbReference type="PANTHER" id="PTHR12694">
    <property type="entry name" value="TRANSCRIPTION INITIATION FACTOR IIA SUBUNIT 1"/>
    <property type="match status" value="1"/>
</dbReference>